<keyword evidence="2" id="KW-1185">Reference proteome</keyword>
<name>A0ABV9RX76_9PSEU</name>
<gene>
    <name evidence="1" type="ORF">ACFPCV_00285</name>
</gene>
<comment type="caution">
    <text evidence="1">The sequence shown here is derived from an EMBL/GenBank/DDBJ whole genome shotgun (WGS) entry which is preliminary data.</text>
</comment>
<dbReference type="EMBL" id="JBHSIS010000002">
    <property type="protein sequence ID" value="MFC4851919.1"/>
    <property type="molecule type" value="Genomic_DNA"/>
</dbReference>
<sequence>MSTKREHLDVGVDGDTLRAGAKAYPLHTVTRAITTEHAPDRGAAVRRYAVTVALGLIPAAVVSALSPDLVSALVTTTALTWFTARTIRLAKAMNRTRYELAVDTTTGRHRILTTDNPHTAAAIAFEITDALTGLPADPSHEDPPNRINQA</sequence>
<evidence type="ECO:0000313" key="1">
    <source>
        <dbReference type="EMBL" id="MFC4851919.1"/>
    </source>
</evidence>
<protein>
    <submittedName>
        <fullName evidence="1">DUF6232 family protein</fullName>
    </submittedName>
</protein>
<evidence type="ECO:0000313" key="2">
    <source>
        <dbReference type="Proteomes" id="UP001595859"/>
    </source>
</evidence>
<dbReference type="Proteomes" id="UP001595859">
    <property type="component" value="Unassembled WGS sequence"/>
</dbReference>
<dbReference type="Pfam" id="PF19744">
    <property type="entry name" value="DUF6232"/>
    <property type="match status" value="1"/>
</dbReference>
<organism evidence="1 2">
    <name type="scientific">Actinophytocola glycyrrhizae</name>
    <dbReference type="NCBI Taxonomy" id="2044873"/>
    <lineage>
        <taxon>Bacteria</taxon>
        <taxon>Bacillati</taxon>
        <taxon>Actinomycetota</taxon>
        <taxon>Actinomycetes</taxon>
        <taxon>Pseudonocardiales</taxon>
        <taxon>Pseudonocardiaceae</taxon>
    </lineage>
</organism>
<reference evidence="2" key="1">
    <citation type="journal article" date="2019" name="Int. J. Syst. Evol. Microbiol.">
        <title>The Global Catalogue of Microorganisms (GCM) 10K type strain sequencing project: providing services to taxonomists for standard genome sequencing and annotation.</title>
        <authorList>
            <consortium name="The Broad Institute Genomics Platform"/>
            <consortium name="The Broad Institute Genome Sequencing Center for Infectious Disease"/>
            <person name="Wu L."/>
            <person name="Ma J."/>
        </authorList>
    </citation>
    <scope>NUCLEOTIDE SEQUENCE [LARGE SCALE GENOMIC DNA]</scope>
    <source>
        <strain evidence="2">ZS-22-S1</strain>
    </source>
</reference>
<dbReference type="RefSeq" id="WP_378053155.1">
    <property type="nucleotide sequence ID" value="NZ_JBHSIS010000002.1"/>
</dbReference>
<proteinExistence type="predicted"/>
<accession>A0ABV9RX76</accession>
<dbReference type="InterPro" id="IPR045629">
    <property type="entry name" value="DUF6232"/>
</dbReference>